<organism evidence="2 3">
    <name type="scientific">Janthinobacterium svalbardensis</name>
    <dbReference type="NCBI Taxonomy" id="368607"/>
    <lineage>
        <taxon>Bacteria</taxon>
        <taxon>Pseudomonadati</taxon>
        <taxon>Pseudomonadota</taxon>
        <taxon>Betaproteobacteria</taxon>
        <taxon>Burkholderiales</taxon>
        <taxon>Oxalobacteraceae</taxon>
        <taxon>Janthinobacterium</taxon>
    </lineage>
</organism>
<dbReference type="Gene3D" id="1.10.260.40">
    <property type="entry name" value="lambda repressor-like DNA-binding domains"/>
    <property type="match status" value="1"/>
</dbReference>
<dbReference type="InterPro" id="IPR001387">
    <property type="entry name" value="Cro/C1-type_HTH"/>
</dbReference>
<evidence type="ECO:0000259" key="1">
    <source>
        <dbReference type="PROSITE" id="PS50943"/>
    </source>
</evidence>
<evidence type="ECO:0000313" key="3">
    <source>
        <dbReference type="Proteomes" id="UP000218437"/>
    </source>
</evidence>
<gene>
    <name evidence="2" type="ORF">CNX70_18680</name>
</gene>
<accession>A0A290WZB8</accession>
<reference evidence="2 3" key="1">
    <citation type="submission" date="2017-09" db="EMBL/GenBank/DDBJ databases">
        <title>Complete genome sequence of Janthinobacterium svalbardensis PAMC 27463.</title>
        <authorList>
            <person name="Cho Y.-J."/>
            <person name="Cho A."/>
            <person name="Kim O.-S."/>
            <person name="Lee J.-I."/>
        </authorList>
    </citation>
    <scope>NUCLEOTIDE SEQUENCE [LARGE SCALE GENOMIC DNA]</scope>
    <source>
        <strain evidence="2 3">PAMC 27463</strain>
    </source>
</reference>
<evidence type="ECO:0000313" key="2">
    <source>
        <dbReference type="EMBL" id="ATD61956.1"/>
    </source>
</evidence>
<dbReference type="GO" id="GO:0003677">
    <property type="term" value="F:DNA binding"/>
    <property type="evidence" value="ECO:0007669"/>
    <property type="project" value="InterPro"/>
</dbReference>
<dbReference type="AlphaFoldDB" id="A0A290WZB8"/>
<dbReference type="KEGG" id="jsv:CNX70_18680"/>
<name>A0A290WZB8_9BURK</name>
<feature type="domain" description="HTH cro/C1-type" evidence="1">
    <location>
        <begin position="43"/>
        <end position="95"/>
    </location>
</feature>
<protein>
    <recommendedName>
        <fullName evidence="1">HTH cro/C1-type domain-containing protein</fullName>
    </recommendedName>
</protein>
<dbReference type="PROSITE" id="PS50943">
    <property type="entry name" value="HTH_CROC1"/>
    <property type="match status" value="1"/>
</dbReference>
<sequence length="130" mass="14501">MVTLLLSTILGPEMALFNMAIPDFGSAGALDTENLIILLRDRVRFERRRQKLSQAAFAESCGIPLRTFKRYESTGTGSIELLVKIAQGFGRARGFDSIFPPQPLNPQPRGINAVLARLEKNLEKRKTENL</sequence>
<dbReference type="CDD" id="cd00093">
    <property type="entry name" value="HTH_XRE"/>
    <property type="match status" value="1"/>
</dbReference>
<dbReference type="EMBL" id="CP023422">
    <property type="protein sequence ID" value="ATD61956.1"/>
    <property type="molecule type" value="Genomic_DNA"/>
</dbReference>
<dbReference type="InterPro" id="IPR010982">
    <property type="entry name" value="Lambda_DNA-bd_dom_sf"/>
</dbReference>
<dbReference type="Proteomes" id="UP000218437">
    <property type="component" value="Chromosome"/>
</dbReference>
<keyword evidence="3" id="KW-1185">Reference proteome</keyword>
<dbReference type="SUPFAM" id="SSF47413">
    <property type="entry name" value="lambda repressor-like DNA-binding domains"/>
    <property type="match status" value="1"/>
</dbReference>
<dbReference type="SMART" id="SM00530">
    <property type="entry name" value="HTH_XRE"/>
    <property type="match status" value="1"/>
</dbReference>
<proteinExistence type="predicted"/>